<dbReference type="RefSeq" id="WP_157774744.1">
    <property type="nucleotide sequence ID" value="NZ_CP022163.1"/>
</dbReference>
<dbReference type="AlphaFoldDB" id="A0A250I6G1"/>
<dbReference type="OrthoDB" id="5381811at2"/>
<evidence type="ECO:0000313" key="2">
    <source>
        <dbReference type="Proteomes" id="UP000217289"/>
    </source>
</evidence>
<sequence length="162" mass="17219">MSARLALLMGAALLCGGCEVPSEVGKPCLLVKKSSSADRKFDPVVPSDIQLDQDFVSFGSQDCEDLICVRTAGSKLETTVEGDVERVLGYCSKACTEGNTTTCAINHPDATDEIKSTMSCRSLLLDQQALDDFRKQDPAGYRATFGENASPFFCAATSSTGT</sequence>
<evidence type="ECO:0008006" key="3">
    <source>
        <dbReference type="Google" id="ProtNLM"/>
    </source>
</evidence>
<dbReference type="NCBIfam" id="NF033754">
    <property type="entry name" value="gliding_CglC"/>
    <property type="match status" value="1"/>
</dbReference>
<keyword evidence="2" id="KW-1185">Reference proteome</keyword>
<dbReference type="EMBL" id="CP022163">
    <property type="protein sequence ID" value="ATB27345.1"/>
    <property type="molecule type" value="Genomic_DNA"/>
</dbReference>
<protein>
    <recommendedName>
        <fullName evidence="3">Adventurous gliding motility protein O</fullName>
    </recommendedName>
</protein>
<evidence type="ECO:0000313" key="1">
    <source>
        <dbReference type="EMBL" id="ATB27345.1"/>
    </source>
</evidence>
<dbReference type="Proteomes" id="UP000217289">
    <property type="component" value="Chromosome"/>
</dbReference>
<proteinExistence type="predicted"/>
<name>A0A250I6G1_9BACT</name>
<accession>A0A250I6G1</accession>
<dbReference type="KEGG" id="mbd:MEBOL_000783"/>
<reference evidence="1 2" key="1">
    <citation type="submission" date="2017-06" db="EMBL/GenBank/DDBJ databases">
        <authorList>
            <person name="Kim H.J."/>
            <person name="Triplett B.A."/>
        </authorList>
    </citation>
    <scope>NUCLEOTIDE SEQUENCE [LARGE SCALE GENOMIC DNA]</scope>
    <source>
        <strain evidence="1 2">DSM 14713</strain>
    </source>
</reference>
<organism evidence="1 2">
    <name type="scientific">Melittangium boletus DSM 14713</name>
    <dbReference type="NCBI Taxonomy" id="1294270"/>
    <lineage>
        <taxon>Bacteria</taxon>
        <taxon>Pseudomonadati</taxon>
        <taxon>Myxococcota</taxon>
        <taxon>Myxococcia</taxon>
        <taxon>Myxococcales</taxon>
        <taxon>Cystobacterineae</taxon>
        <taxon>Archangiaceae</taxon>
        <taxon>Melittangium</taxon>
    </lineage>
</organism>
<gene>
    <name evidence="1" type="ORF">MEBOL_000783</name>
</gene>